<organism evidence="9 10">
    <name type="scientific">Ogataea haglerorum</name>
    <dbReference type="NCBI Taxonomy" id="1937702"/>
    <lineage>
        <taxon>Eukaryota</taxon>
        <taxon>Fungi</taxon>
        <taxon>Dikarya</taxon>
        <taxon>Ascomycota</taxon>
        <taxon>Saccharomycotina</taxon>
        <taxon>Pichiomycetes</taxon>
        <taxon>Pichiales</taxon>
        <taxon>Pichiaceae</taxon>
        <taxon>Ogataea</taxon>
    </lineage>
</organism>
<name>A0AAN6D7P6_9ASCO</name>
<dbReference type="GO" id="GO:0034975">
    <property type="term" value="P:protein folding in endoplasmic reticulum"/>
    <property type="evidence" value="ECO:0007669"/>
    <property type="project" value="TreeGrafter"/>
</dbReference>
<evidence type="ECO:0000256" key="8">
    <source>
        <dbReference type="SAM" id="Phobius"/>
    </source>
</evidence>
<dbReference type="PANTHER" id="PTHR13116:SF5">
    <property type="entry name" value="ER MEMBRANE PROTEIN COMPLEX SUBUNIT 3"/>
    <property type="match status" value="1"/>
</dbReference>
<comment type="function">
    <text evidence="7">The EMC seems to be required for efficient folding of proteins in the endoplasmic reticulum (ER).</text>
</comment>
<accession>A0AAN6D7P6</accession>
<feature type="transmembrane region" description="Helical" evidence="8">
    <location>
        <begin position="12"/>
        <end position="34"/>
    </location>
</feature>
<proteinExistence type="inferred from homology"/>
<evidence type="ECO:0000313" key="9">
    <source>
        <dbReference type="EMBL" id="KAG7729322.1"/>
    </source>
</evidence>
<evidence type="ECO:0000256" key="6">
    <source>
        <dbReference type="ARBA" id="ARBA00023136"/>
    </source>
</evidence>
<dbReference type="AlphaFoldDB" id="A0AAN6D7P6"/>
<dbReference type="GO" id="GO:0072546">
    <property type="term" value="C:EMC complex"/>
    <property type="evidence" value="ECO:0007669"/>
    <property type="project" value="TreeGrafter"/>
</dbReference>
<dbReference type="Pfam" id="PF01956">
    <property type="entry name" value="EMC3_TMCO1"/>
    <property type="match status" value="1"/>
</dbReference>
<keyword evidence="6 8" id="KW-0472">Membrane</keyword>
<evidence type="ECO:0000256" key="3">
    <source>
        <dbReference type="ARBA" id="ARBA00020822"/>
    </source>
</evidence>
<dbReference type="Proteomes" id="UP000738402">
    <property type="component" value="Unassembled WGS sequence"/>
</dbReference>
<comment type="caution">
    <text evidence="9">The sequence shown here is derived from an EMBL/GenBank/DDBJ whole genome shotgun (WGS) entry which is preliminary data.</text>
</comment>
<keyword evidence="5 8" id="KW-1133">Transmembrane helix</keyword>
<gene>
    <name evidence="9" type="ORF">KL933_001548</name>
</gene>
<reference evidence="9" key="1">
    <citation type="journal article" date="2021" name="G3 (Bethesda)">
        <title>Genomic diversity, chromosomal rearrangements, and interspecies hybridization in the ogataea polymorpha species complex.</title>
        <authorList>
            <person name="Hanson S.J."/>
            <person name="Cinneide E.O."/>
            <person name="Salzberg L.I."/>
            <person name="Wolfe K.H."/>
            <person name="McGowan J."/>
            <person name="Fitzpatrick D.A."/>
            <person name="Matlin K."/>
        </authorList>
    </citation>
    <scope>NUCLEOTIDE SEQUENCE</scope>
    <source>
        <strain evidence="9">83-405-1</strain>
    </source>
</reference>
<dbReference type="InterPro" id="IPR002809">
    <property type="entry name" value="EMC3/TMCO1"/>
</dbReference>
<dbReference type="PANTHER" id="PTHR13116">
    <property type="entry name" value="ER MEMBRANE PROTEIN COMPLEX SUBUNIT 3"/>
    <property type="match status" value="1"/>
</dbReference>
<dbReference type="InterPro" id="IPR008568">
    <property type="entry name" value="EMC3"/>
</dbReference>
<comment type="subcellular location">
    <subcellularLocation>
        <location evidence="1">Membrane</location>
        <topology evidence="1">Multi-pass membrane protein</topology>
    </subcellularLocation>
</comment>
<dbReference type="PIRSF" id="PIRSF010045">
    <property type="entry name" value="DUF850_TM_euk"/>
    <property type="match status" value="1"/>
</dbReference>
<evidence type="ECO:0000256" key="7">
    <source>
        <dbReference type="PIRNR" id="PIRNR010045"/>
    </source>
</evidence>
<evidence type="ECO:0000256" key="4">
    <source>
        <dbReference type="ARBA" id="ARBA00022692"/>
    </source>
</evidence>
<evidence type="ECO:0000256" key="2">
    <source>
        <dbReference type="ARBA" id="ARBA00005376"/>
    </source>
</evidence>
<evidence type="ECO:0000256" key="5">
    <source>
        <dbReference type="ARBA" id="ARBA00022989"/>
    </source>
</evidence>
<evidence type="ECO:0000256" key="1">
    <source>
        <dbReference type="ARBA" id="ARBA00004141"/>
    </source>
</evidence>
<protein>
    <recommendedName>
        <fullName evidence="3 7">ER membrane protein complex subunit 3</fullName>
    </recommendedName>
</protein>
<dbReference type="EMBL" id="JAHLUH010000003">
    <property type="protein sequence ID" value="KAG7729322.1"/>
    <property type="molecule type" value="Genomic_DNA"/>
</dbReference>
<keyword evidence="4 8" id="KW-0812">Transmembrane</keyword>
<comment type="similarity">
    <text evidence="2 7">Belongs to the EMC3 family.</text>
</comment>
<sequence>MPVPDLVLDPALKLWVLLPISVVMVLVGILRSYISVLLQPKMKLQDYKLVREQQHLARLRTYRRNCSVFWTKQELQNKIDFFTSEYSGTKYWKELPPSHPNEIKNPLADANSSDFLFQMMKNNFANYVPQTLIMWWVNYFFKGYVVMRLPFNLTGNFKSMLQQSIDTTDLDVTYVSAISWYFVNLLGLKSIYSLLLDDGDIVNQLMAQQQQQPMVPPMAGAGPSVDKQFKAELENLQIVPFKSCLDGIEGRFAEKWE</sequence>
<dbReference type="SMART" id="SM01415">
    <property type="entry name" value="DUF106"/>
    <property type="match status" value="1"/>
</dbReference>
<evidence type="ECO:0000313" key="10">
    <source>
        <dbReference type="Proteomes" id="UP000738402"/>
    </source>
</evidence>